<dbReference type="InterPro" id="IPR000073">
    <property type="entry name" value="AB_hydrolase_1"/>
</dbReference>
<evidence type="ECO:0000313" key="4">
    <source>
        <dbReference type="Proteomes" id="UP001516464"/>
    </source>
</evidence>
<dbReference type="SUPFAM" id="SSF53474">
    <property type="entry name" value="alpha/beta-Hydrolases"/>
    <property type="match status" value="1"/>
</dbReference>
<comment type="caution">
    <text evidence="3">The sequence shown here is derived from an EMBL/GenBank/DDBJ whole genome shotgun (WGS) entry which is preliminary data.</text>
</comment>
<feature type="compositionally biased region" description="Basic and acidic residues" evidence="1">
    <location>
        <begin position="128"/>
        <end position="138"/>
    </location>
</feature>
<dbReference type="PANTHER" id="PTHR12277">
    <property type="entry name" value="ALPHA/BETA HYDROLASE DOMAIN-CONTAINING PROTEIN"/>
    <property type="match status" value="1"/>
</dbReference>
<feature type="compositionally biased region" description="Basic and acidic residues" evidence="1">
    <location>
        <begin position="58"/>
        <end position="72"/>
    </location>
</feature>
<evidence type="ECO:0000259" key="2">
    <source>
        <dbReference type="Pfam" id="PF00561"/>
    </source>
</evidence>
<evidence type="ECO:0000256" key="1">
    <source>
        <dbReference type="SAM" id="MobiDB-lite"/>
    </source>
</evidence>
<evidence type="ECO:0000313" key="3">
    <source>
        <dbReference type="EMBL" id="KAF7683179.1"/>
    </source>
</evidence>
<reference evidence="3 4" key="1">
    <citation type="submission" date="2019-01" db="EMBL/GenBank/DDBJ databases">
        <title>Genomes sequencing and comparative genomics of infectious freshwater microsporidia, Cucumispora dikerogammari and Thelohania contejeani.</title>
        <authorList>
            <person name="Cormier A."/>
            <person name="Giraud I."/>
            <person name="Wattier R."/>
            <person name="Teixeira M."/>
            <person name="Grandjean F."/>
            <person name="Rigaud T."/>
            <person name="Cordaux R."/>
        </authorList>
    </citation>
    <scope>NUCLEOTIDE SEQUENCE [LARGE SCALE GENOMIC DNA]</scope>
    <source>
        <strain evidence="3">T1</strain>
        <tissue evidence="3">Spores</tissue>
    </source>
</reference>
<accession>A0ABQ7HYG5</accession>
<proteinExistence type="predicted"/>
<feature type="region of interest" description="Disordered" evidence="1">
    <location>
        <begin position="114"/>
        <end position="139"/>
    </location>
</feature>
<sequence>MAKKNKSKKMFIPTRAIDESEEKVTKIKEEKNMHDAFNDEKWEDPVEYIEENVSLKETPNEKDNPDEIKNEETGIYDLNVEGVGDTPSLVDEKGEGSDEIKETEFGIGINDSIINEELSDNSMPSLTSDKKGDKEESKLSVNTPIIQSSDSSGEVPSEIKEVNVMMNEMNLEPKKNECIEINLSDVSIEGVIDLPSPEEAIMVENMPQSMIDKLPSQTTSDITPEIASEPEETLRQVNQQPPNRPLGNPINLIKRIFCGNSFSTTLKFKESIFSEDKAFKNIYLQTKDGLIIGAWLVSPKVRNEYTRYAILCHGNGCNRRSFCEGFEIERIVNLNFCLLIPDYREFADSQGVFTPEGVNYDIERCVDYMEKTFHPPQIHMIGFSLGTAIILNYIKYKNNPRHGKIVLIGAFTRSIDLLNEYKIWRLVSKLNPFIYKKLKESIDFDSISNIKCIDKEDIILIHGKEDDVVPFDQGLALANEVGCKIYRSRGDNHLTIMVNPEVWAIVNSFLKAEK</sequence>
<gene>
    <name evidence="3" type="primary">ABHD12B</name>
    <name evidence="3" type="ORF">TCON_1613</name>
</gene>
<dbReference type="InterPro" id="IPR029058">
    <property type="entry name" value="AB_hydrolase_fold"/>
</dbReference>
<keyword evidence="4" id="KW-1185">Reference proteome</keyword>
<dbReference type="EMBL" id="SBIQ01000119">
    <property type="protein sequence ID" value="KAF7683179.1"/>
    <property type="molecule type" value="Genomic_DNA"/>
</dbReference>
<name>A0ABQ7HYG5_9MICR</name>
<organism evidence="3 4">
    <name type="scientific">Astathelohania contejeani</name>
    <dbReference type="NCBI Taxonomy" id="164912"/>
    <lineage>
        <taxon>Eukaryota</taxon>
        <taxon>Fungi</taxon>
        <taxon>Fungi incertae sedis</taxon>
        <taxon>Microsporidia</taxon>
        <taxon>Astathelohaniidae</taxon>
        <taxon>Astathelohania</taxon>
    </lineage>
</organism>
<feature type="compositionally biased region" description="Basic and acidic residues" evidence="1">
    <location>
        <begin position="90"/>
        <end position="99"/>
    </location>
</feature>
<dbReference type="Proteomes" id="UP001516464">
    <property type="component" value="Unassembled WGS sequence"/>
</dbReference>
<feature type="region of interest" description="Disordered" evidence="1">
    <location>
        <begin position="52"/>
        <end position="99"/>
    </location>
</feature>
<protein>
    <submittedName>
        <fullName evidence="3">Protein ABHD12B</fullName>
    </submittedName>
</protein>
<dbReference type="Gene3D" id="3.40.50.1820">
    <property type="entry name" value="alpha/beta hydrolase"/>
    <property type="match status" value="1"/>
</dbReference>
<dbReference type="Pfam" id="PF00561">
    <property type="entry name" value="Abhydrolase_1"/>
    <property type="match status" value="1"/>
</dbReference>
<feature type="domain" description="AB hydrolase-1" evidence="2">
    <location>
        <begin position="310"/>
        <end position="416"/>
    </location>
</feature>